<dbReference type="EMBL" id="JACHJV010000001">
    <property type="protein sequence ID" value="MBB4925977.1"/>
    <property type="molecule type" value="Genomic_DNA"/>
</dbReference>
<feature type="transmembrane region" description="Helical" evidence="5">
    <location>
        <begin position="225"/>
        <end position="247"/>
    </location>
</feature>
<dbReference type="InterPro" id="IPR020846">
    <property type="entry name" value="MFS_dom"/>
</dbReference>
<accession>A0A7W7VWX9</accession>
<dbReference type="PANTHER" id="PTHR23531:SF1">
    <property type="entry name" value="QUINOLENE RESISTANCE PROTEIN NORA"/>
    <property type="match status" value="1"/>
</dbReference>
<proteinExistence type="predicted"/>
<dbReference type="Gene3D" id="1.20.1250.20">
    <property type="entry name" value="MFS general substrate transporter like domains"/>
    <property type="match status" value="1"/>
</dbReference>
<feature type="transmembrane region" description="Helical" evidence="5">
    <location>
        <begin position="66"/>
        <end position="84"/>
    </location>
</feature>
<dbReference type="Pfam" id="PF07690">
    <property type="entry name" value="MFS_1"/>
    <property type="match status" value="1"/>
</dbReference>
<name>A0A7W7VWX9_KITKI</name>
<dbReference type="PROSITE" id="PS50850">
    <property type="entry name" value="MFS"/>
    <property type="match status" value="1"/>
</dbReference>
<dbReference type="InterPro" id="IPR011701">
    <property type="entry name" value="MFS"/>
</dbReference>
<organism evidence="7 8">
    <name type="scientific">Kitasatospora kifunensis</name>
    <name type="common">Streptomyces kifunensis</name>
    <dbReference type="NCBI Taxonomy" id="58351"/>
    <lineage>
        <taxon>Bacteria</taxon>
        <taxon>Bacillati</taxon>
        <taxon>Actinomycetota</taxon>
        <taxon>Actinomycetes</taxon>
        <taxon>Kitasatosporales</taxon>
        <taxon>Streptomycetaceae</taxon>
        <taxon>Kitasatospora</taxon>
    </lineage>
</organism>
<evidence type="ECO:0000313" key="8">
    <source>
        <dbReference type="Proteomes" id="UP000540506"/>
    </source>
</evidence>
<gene>
    <name evidence="7" type="ORF">FHR34_004970</name>
</gene>
<keyword evidence="2 5" id="KW-0812">Transmembrane</keyword>
<comment type="caution">
    <text evidence="7">The sequence shown here is derived from an EMBL/GenBank/DDBJ whole genome shotgun (WGS) entry which is preliminary data.</text>
</comment>
<dbReference type="Proteomes" id="UP000540506">
    <property type="component" value="Unassembled WGS sequence"/>
</dbReference>
<feature type="transmembrane region" description="Helical" evidence="5">
    <location>
        <begin position="30"/>
        <end position="54"/>
    </location>
</feature>
<dbReference type="RefSeq" id="WP_184938617.1">
    <property type="nucleotide sequence ID" value="NZ_JACHJV010000001.1"/>
</dbReference>
<feature type="transmembrane region" description="Helical" evidence="5">
    <location>
        <begin position="378"/>
        <end position="397"/>
    </location>
</feature>
<dbReference type="PANTHER" id="PTHR23531">
    <property type="entry name" value="QUINOLENE RESISTANCE PROTEIN NORA"/>
    <property type="match status" value="1"/>
</dbReference>
<reference evidence="7 8" key="1">
    <citation type="submission" date="2020-08" db="EMBL/GenBank/DDBJ databases">
        <title>Sequencing the genomes of 1000 actinobacteria strains.</title>
        <authorList>
            <person name="Klenk H.-P."/>
        </authorList>
    </citation>
    <scope>NUCLEOTIDE SEQUENCE [LARGE SCALE GENOMIC DNA]</scope>
    <source>
        <strain evidence="7 8">DSM 41654</strain>
    </source>
</reference>
<dbReference type="InterPro" id="IPR036259">
    <property type="entry name" value="MFS_trans_sf"/>
</dbReference>
<feature type="transmembrane region" description="Helical" evidence="5">
    <location>
        <begin position="185"/>
        <end position="204"/>
    </location>
</feature>
<evidence type="ECO:0000256" key="5">
    <source>
        <dbReference type="SAM" id="Phobius"/>
    </source>
</evidence>
<evidence type="ECO:0000256" key="1">
    <source>
        <dbReference type="ARBA" id="ARBA00004651"/>
    </source>
</evidence>
<feature type="transmembrane region" description="Helical" evidence="5">
    <location>
        <begin position="259"/>
        <end position="277"/>
    </location>
</feature>
<feature type="transmembrane region" description="Helical" evidence="5">
    <location>
        <begin position="96"/>
        <end position="113"/>
    </location>
</feature>
<dbReference type="GO" id="GO:0005886">
    <property type="term" value="C:plasma membrane"/>
    <property type="evidence" value="ECO:0007669"/>
    <property type="project" value="UniProtKB-SubCell"/>
</dbReference>
<evidence type="ECO:0000256" key="2">
    <source>
        <dbReference type="ARBA" id="ARBA00022692"/>
    </source>
</evidence>
<keyword evidence="8" id="KW-1185">Reference proteome</keyword>
<feature type="transmembrane region" description="Helical" evidence="5">
    <location>
        <begin position="348"/>
        <end position="366"/>
    </location>
</feature>
<feature type="transmembrane region" description="Helical" evidence="5">
    <location>
        <begin position="153"/>
        <end position="173"/>
    </location>
</feature>
<keyword evidence="3 5" id="KW-1133">Transmembrane helix</keyword>
<protein>
    <submittedName>
        <fullName evidence="7">Putative MFS family arabinose efflux permease</fullName>
    </submittedName>
</protein>
<feature type="transmembrane region" description="Helical" evidence="5">
    <location>
        <begin position="119"/>
        <end position="141"/>
    </location>
</feature>
<comment type="subcellular location">
    <subcellularLocation>
        <location evidence="1">Cell membrane</location>
        <topology evidence="1">Multi-pass membrane protein</topology>
    </subcellularLocation>
</comment>
<evidence type="ECO:0000256" key="4">
    <source>
        <dbReference type="ARBA" id="ARBA00023136"/>
    </source>
</evidence>
<feature type="transmembrane region" description="Helical" evidence="5">
    <location>
        <begin position="289"/>
        <end position="310"/>
    </location>
</feature>
<keyword evidence="4 5" id="KW-0472">Membrane</keyword>
<evidence type="ECO:0000256" key="3">
    <source>
        <dbReference type="ARBA" id="ARBA00022989"/>
    </source>
</evidence>
<sequence>MTRQAAAVGRPSAAAARDAVPVDPRWRRQVYAVFAATGVAYLAVALTIPVLPQYVTGVLHGSADQVGWVMGSYTATAVLSRPFAGTLLSRVGPRPVLAGGMAVMAASTMAYSLAHSVPLLLVCRLLLGLGLGATLSAATVWMVTLAPPERQTWALGLVGLVNYLVLAAGAPFGGPLQQHFGDVTTWLIAGLTPLLALPLLLGAPSSKSGGSRRTGGGRDGSAFKATLLPGTAMALAAFGYAAVISFATSTLEQRGVGGAATVVTAYAVAMVAIRLLSSRLSWDFTSATGLAAVLLAELLGTLLIGAAHALPVALCGAALVAIGMAQSYPALGTLVVRATEDHQRGPALATYGASINIGIGVGNVVLGKAAHLAGNGAAFAAAAIAIAGGAALATVAARRHPLTTTPGG</sequence>
<dbReference type="SUPFAM" id="SSF103473">
    <property type="entry name" value="MFS general substrate transporter"/>
    <property type="match status" value="1"/>
</dbReference>
<evidence type="ECO:0000259" key="6">
    <source>
        <dbReference type="PROSITE" id="PS50850"/>
    </source>
</evidence>
<evidence type="ECO:0000313" key="7">
    <source>
        <dbReference type="EMBL" id="MBB4925977.1"/>
    </source>
</evidence>
<feature type="transmembrane region" description="Helical" evidence="5">
    <location>
        <begin position="316"/>
        <end position="336"/>
    </location>
</feature>
<dbReference type="AlphaFoldDB" id="A0A7W7VWX9"/>
<dbReference type="GO" id="GO:0022857">
    <property type="term" value="F:transmembrane transporter activity"/>
    <property type="evidence" value="ECO:0007669"/>
    <property type="project" value="InterPro"/>
</dbReference>
<dbReference type="InterPro" id="IPR052714">
    <property type="entry name" value="MFS_Exporter"/>
</dbReference>
<feature type="domain" description="Major facilitator superfamily (MFS) profile" evidence="6">
    <location>
        <begin position="29"/>
        <end position="400"/>
    </location>
</feature>